<protein>
    <submittedName>
        <fullName evidence="2">Uncharacterized protein</fullName>
    </submittedName>
</protein>
<dbReference type="EMBL" id="JARIHO010000021">
    <property type="protein sequence ID" value="KAJ7346395.1"/>
    <property type="molecule type" value="Genomic_DNA"/>
</dbReference>
<evidence type="ECO:0000313" key="2">
    <source>
        <dbReference type="EMBL" id="KAJ7346395.1"/>
    </source>
</evidence>
<evidence type="ECO:0000313" key="3">
    <source>
        <dbReference type="Proteomes" id="UP001218218"/>
    </source>
</evidence>
<sequence length="101" mass="11480">MPDLLLPAAELIEYSIGCILYGIYVVTFGIAERRLLTTDSGRWKRRSEIRWVMLVISILLFVNLTVDMSVATITLLDAFVFYTGPDGAAHVEFKKYSIYNN</sequence>
<evidence type="ECO:0000256" key="1">
    <source>
        <dbReference type="SAM" id="Phobius"/>
    </source>
</evidence>
<keyword evidence="1" id="KW-1133">Transmembrane helix</keyword>
<feature type="transmembrane region" description="Helical" evidence="1">
    <location>
        <begin position="12"/>
        <end position="31"/>
    </location>
</feature>
<comment type="caution">
    <text evidence="2">The sequence shown here is derived from an EMBL/GenBank/DDBJ whole genome shotgun (WGS) entry which is preliminary data.</text>
</comment>
<keyword evidence="1" id="KW-0472">Membrane</keyword>
<proteinExistence type="predicted"/>
<gene>
    <name evidence="2" type="ORF">DFH08DRAFT_961825</name>
</gene>
<reference evidence="2" key="1">
    <citation type="submission" date="2023-03" db="EMBL/GenBank/DDBJ databases">
        <title>Massive genome expansion in bonnet fungi (Mycena s.s.) driven by repeated elements and novel gene families across ecological guilds.</title>
        <authorList>
            <consortium name="Lawrence Berkeley National Laboratory"/>
            <person name="Harder C.B."/>
            <person name="Miyauchi S."/>
            <person name="Viragh M."/>
            <person name="Kuo A."/>
            <person name="Thoen E."/>
            <person name="Andreopoulos B."/>
            <person name="Lu D."/>
            <person name="Skrede I."/>
            <person name="Drula E."/>
            <person name="Henrissat B."/>
            <person name="Morin E."/>
            <person name="Kohler A."/>
            <person name="Barry K."/>
            <person name="LaButti K."/>
            <person name="Morin E."/>
            <person name="Salamov A."/>
            <person name="Lipzen A."/>
            <person name="Mereny Z."/>
            <person name="Hegedus B."/>
            <person name="Baldrian P."/>
            <person name="Stursova M."/>
            <person name="Weitz H."/>
            <person name="Taylor A."/>
            <person name="Grigoriev I.V."/>
            <person name="Nagy L.G."/>
            <person name="Martin F."/>
            <person name="Kauserud H."/>
        </authorList>
    </citation>
    <scope>NUCLEOTIDE SEQUENCE</scope>
    <source>
        <strain evidence="2">CBHHK002</strain>
    </source>
</reference>
<keyword evidence="3" id="KW-1185">Reference proteome</keyword>
<name>A0AAD7ERT8_9AGAR</name>
<accession>A0AAD7ERT8</accession>
<organism evidence="2 3">
    <name type="scientific">Mycena albidolilacea</name>
    <dbReference type="NCBI Taxonomy" id="1033008"/>
    <lineage>
        <taxon>Eukaryota</taxon>
        <taxon>Fungi</taxon>
        <taxon>Dikarya</taxon>
        <taxon>Basidiomycota</taxon>
        <taxon>Agaricomycotina</taxon>
        <taxon>Agaricomycetes</taxon>
        <taxon>Agaricomycetidae</taxon>
        <taxon>Agaricales</taxon>
        <taxon>Marasmiineae</taxon>
        <taxon>Mycenaceae</taxon>
        <taxon>Mycena</taxon>
    </lineage>
</organism>
<dbReference type="Proteomes" id="UP001218218">
    <property type="component" value="Unassembled WGS sequence"/>
</dbReference>
<keyword evidence="1" id="KW-0812">Transmembrane</keyword>
<feature type="transmembrane region" description="Helical" evidence="1">
    <location>
        <begin position="51"/>
        <end position="76"/>
    </location>
</feature>
<dbReference type="AlphaFoldDB" id="A0AAD7ERT8"/>